<dbReference type="AlphaFoldDB" id="A0A7Y0ZYK1"/>
<protein>
    <submittedName>
        <fullName evidence="1">Uncharacterized protein</fullName>
    </submittedName>
</protein>
<comment type="caution">
    <text evidence="1">The sequence shown here is derived from an EMBL/GenBank/DDBJ whole genome shotgun (WGS) entry which is preliminary data.</text>
</comment>
<gene>
    <name evidence="1" type="ORF">HBO43_28150</name>
</gene>
<proteinExistence type="predicted"/>
<dbReference type="Proteomes" id="UP000552560">
    <property type="component" value="Unassembled WGS sequence"/>
</dbReference>
<dbReference type="RefSeq" id="WP_156422919.1">
    <property type="nucleotide sequence ID" value="NZ_CP149793.1"/>
</dbReference>
<evidence type="ECO:0000313" key="1">
    <source>
        <dbReference type="EMBL" id="NMY00453.1"/>
    </source>
</evidence>
<name>A0A7Y0ZYK1_PSEVE</name>
<organism evidence="1 2">
    <name type="scientific">Pseudomonas veronii</name>
    <dbReference type="NCBI Taxonomy" id="76761"/>
    <lineage>
        <taxon>Bacteria</taxon>
        <taxon>Pseudomonadati</taxon>
        <taxon>Pseudomonadota</taxon>
        <taxon>Gammaproteobacteria</taxon>
        <taxon>Pseudomonadales</taxon>
        <taxon>Pseudomonadaceae</taxon>
        <taxon>Pseudomonas</taxon>
    </lineage>
</organism>
<dbReference type="EMBL" id="JAAQWE010000039">
    <property type="protein sequence ID" value="NMY00453.1"/>
    <property type="molecule type" value="Genomic_DNA"/>
</dbReference>
<accession>A0A7Y0ZYK1</accession>
<evidence type="ECO:0000313" key="2">
    <source>
        <dbReference type="Proteomes" id="UP000552560"/>
    </source>
</evidence>
<sequence>MRFYTLWAESGHKPRAAINQKLKNLEPFCVMGESSEAEAASASASSSTALSLELEVNEIKLCLDCINRERLNFSFFDSSCVELFHSGHADNYPVQMQLSGL</sequence>
<reference evidence="1 2" key="1">
    <citation type="journal article" date="2020" name="Front. Microbiol.">
        <title>Genetic Organization of the aprX-lipA2 Operon Affects the Proteolytic Potential of Pseudomonas Species in Milk.</title>
        <authorList>
            <person name="Maier C."/>
            <person name="Huptas C."/>
            <person name="von Neubeck M."/>
            <person name="Scherer S."/>
            <person name="Wenning M."/>
            <person name="Lucking G."/>
        </authorList>
    </citation>
    <scope>NUCLEOTIDE SEQUENCE [LARGE SCALE GENOMIC DNA]</scope>
    <source>
        <strain evidence="1 2">WS 4671</strain>
    </source>
</reference>